<dbReference type="OrthoDB" id="9793746at2"/>
<dbReference type="EMBL" id="MDJD01000054">
    <property type="protein sequence ID" value="OEJ98713.1"/>
    <property type="molecule type" value="Genomic_DNA"/>
</dbReference>
<proteinExistence type="predicted"/>
<dbReference type="Pfam" id="PF04018">
    <property type="entry name" value="VCA0040-like"/>
    <property type="match status" value="1"/>
</dbReference>
<dbReference type="PANTHER" id="PTHR37308:SF1">
    <property type="entry name" value="POLYPRENYL-PHOSPHATE TRANSPORTER"/>
    <property type="match status" value="1"/>
</dbReference>
<feature type="transmembrane region" description="Helical" evidence="1">
    <location>
        <begin position="242"/>
        <end position="260"/>
    </location>
</feature>
<feature type="transmembrane region" description="Helical" evidence="1">
    <location>
        <begin position="125"/>
        <end position="144"/>
    </location>
</feature>
<evidence type="ECO:0000313" key="2">
    <source>
        <dbReference type="EMBL" id="OEJ98713.1"/>
    </source>
</evidence>
<protein>
    <submittedName>
        <fullName evidence="2">DUF368 domain-containing protein</fullName>
    </submittedName>
</protein>
<gene>
    <name evidence="2" type="ORF">A8C32_05810</name>
</gene>
<feature type="transmembrane region" description="Helical" evidence="1">
    <location>
        <begin position="211"/>
        <end position="230"/>
    </location>
</feature>
<reference evidence="2 3" key="1">
    <citation type="submission" date="2016-05" db="EMBL/GenBank/DDBJ databases">
        <title>Draft Genome Sequence of Algibacter sp. Strain SK-16 Isolated from the Surface Water of Aburatsubo Inlet.</title>
        <authorList>
            <person name="Wong S.-K."/>
            <person name="Yoshizawa S."/>
            <person name="Nakajima Y."/>
            <person name="Ogura Y."/>
            <person name="Tetsuya H."/>
            <person name="Hamasaki K."/>
        </authorList>
    </citation>
    <scope>NUCLEOTIDE SEQUENCE [LARGE SCALE GENOMIC DNA]</scope>
    <source>
        <strain evidence="2 3">SK-16</strain>
    </source>
</reference>
<evidence type="ECO:0000256" key="1">
    <source>
        <dbReference type="SAM" id="Phobius"/>
    </source>
</evidence>
<keyword evidence="1" id="KW-0472">Membrane</keyword>
<organism evidence="2 3">
    <name type="scientific">Flavivirga aquatica</name>
    <dbReference type="NCBI Taxonomy" id="1849968"/>
    <lineage>
        <taxon>Bacteria</taxon>
        <taxon>Pseudomonadati</taxon>
        <taxon>Bacteroidota</taxon>
        <taxon>Flavobacteriia</taxon>
        <taxon>Flavobacteriales</taxon>
        <taxon>Flavobacteriaceae</taxon>
        <taxon>Flavivirga</taxon>
    </lineage>
</organism>
<keyword evidence="3" id="KW-1185">Reference proteome</keyword>
<dbReference type="RefSeq" id="WP_069831397.1">
    <property type="nucleotide sequence ID" value="NZ_MDJD01000054.1"/>
</dbReference>
<dbReference type="STRING" id="1849968.A8C32_05810"/>
<name>A0A1E5SHX3_9FLAO</name>
<accession>A0A1E5SHX3</accession>
<dbReference type="InterPro" id="IPR007163">
    <property type="entry name" value="VCA0040-like"/>
</dbReference>
<dbReference type="AlphaFoldDB" id="A0A1E5SHX3"/>
<feature type="transmembrane region" description="Helical" evidence="1">
    <location>
        <begin position="295"/>
        <end position="312"/>
    </location>
</feature>
<feature type="transmembrane region" description="Helical" evidence="1">
    <location>
        <begin position="69"/>
        <end position="89"/>
    </location>
</feature>
<comment type="caution">
    <text evidence="2">The sequence shown here is derived from an EMBL/GenBank/DDBJ whole genome shotgun (WGS) entry which is preliminary data.</text>
</comment>
<keyword evidence="1" id="KW-1133">Transmembrane helix</keyword>
<dbReference type="Proteomes" id="UP000095713">
    <property type="component" value="Unassembled WGS sequence"/>
</dbReference>
<keyword evidence="1" id="KW-0812">Transmembrane</keyword>
<evidence type="ECO:0000313" key="3">
    <source>
        <dbReference type="Proteomes" id="UP000095713"/>
    </source>
</evidence>
<feature type="transmembrane region" description="Helical" evidence="1">
    <location>
        <begin position="156"/>
        <end position="186"/>
    </location>
</feature>
<feature type="transmembrane region" description="Helical" evidence="1">
    <location>
        <begin position="101"/>
        <end position="119"/>
    </location>
</feature>
<dbReference type="PANTHER" id="PTHR37308">
    <property type="entry name" value="INTEGRAL MEMBRANE PROTEIN"/>
    <property type="match status" value="1"/>
</dbReference>
<sequence length="319" mass="35803">MQRRFIDYLIISFKGLAMGASDVIPGVSGGTIAFISGIYEELIQSIDKINIDILKVWKKSGFKVAWETINGNFLISLFTGITISILSLAKVIKWLLFNEPILLWSFFFGLVLSSIIFIAKQINNWNITIIVAISITSVLSYLITLAEPFASPESSIYLLFCGFIAIIAMILPGVSGAFILLILGAYQIAIDTITNLIEGISKGDFNLFKEAFFNFLLLAIGAMIGLKVFSKILNWMFQNKKNITLAILTGFMIGSLNKIWPWKKTLTWRIDSHNERIPFLEKSISPFSFEGENQMLFAIILMILGFLTIFILERLGPKK</sequence>